<name>A0ABP7PIZ2_9BACT</name>
<protein>
    <submittedName>
        <fullName evidence="2">Uncharacterized protein</fullName>
    </submittedName>
</protein>
<comment type="caution">
    <text evidence="2">The sequence shown here is derived from an EMBL/GenBank/DDBJ whole genome shotgun (WGS) entry which is preliminary data.</text>
</comment>
<proteinExistence type="predicted"/>
<evidence type="ECO:0000313" key="2">
    <source>
        <dbReference type="EMBL" id="GAA3966204.1"/>
    </source>
</evidence>
<evidence type="ECO:0000313" key="3">
    <source>
        <dbReference type="Proteomes" id="UP001501556"/>
    </source>
</evidence>
<dbReference type="RefSeq" id="WP_345121803.1">
    <property type="nucleotide sequence ID" value="NZ_BAABDI010000005.1"/>
</dbReference>
<dbReference type="EMBL" id="BAABDI010000005">
    <property type="protein sequence ID" value="GAA3966204.1"/>
    <property type="molecule type" value="Genomic_DNA"/>
</dbReference>
<feature type="chain" id="PRO_5045942573" evidence="1">
    <location>
        <begin position="20"/>
        <end position="170"/>
    </location>
</feature>
<evidence type="ECO:0000256" key="1">
    <source>
        <dbReference type="SAM" id="SignalP"/>
    </source>
</evidence>
<reference evidence="3" key="1">
    <citation type="journal article" date="2019" name="Int. J. Syst. Evol. Microbiol.">
        <title>The Global Catalogue of Microorganisms (GCM) 10K type strain sequencing project: providing services to taxonomists for standard genome sequencing and annotation.</title>
        <authorList>
            <consortium name="The Broad Institute Genomics Platform"/>
            <consortium name="The Broad Institute Genome Sequencing Center for Infectious Disease"/>
            <person name="Wu L."/>
            <person name="Ma J."/>
        </authorList>
    </citation>
    <scope>NUCLEOTIDE SEQUENCE [LARGE SCALE GENOMIC DNA]</scope>
    <source>
        <strain evidence="3">JCM 17217</strain>
    </source>
</reference>
<organism evidence="2 3">
    <name type="scientific">Hymenobacter antarcticus</name>
    <dbReference type="NCBI Taxonomy" id="486270"/>
    <lineage>
        <taxon>Bacteria</taxon>
        <taxon>Pseudomonadati</taxon>
        <taxon>Bacteroidota</taxon>
        <taxon>Cytophagia</taxon>
        <taxon>Cytophagales</taxon>
        <taxon>Hymenobacteraceae</taxon>
        <taxon>Hymenobacter</taxon>
    </lineage>
</organism>
<dbReference type="Proteomes" id="UP001501556">
    <property type="component" value="Unassembled WGS sequence"/>
</dbReference>
<sequence>MKKLPLILLFLLFYNTGFSQDTPQYLDFIYPSTTGYNDLHDTNFNLLWGKKESVLTKEILAKGNFKKVKNEFVESTHVVAFKNLKMHATVVIFYFDNMTGLGKIVISRYYGDIEDKYKNNIILPTFPGLTADSEGVYRHKKNNVTSWRAQSEKDESFIDFYIPYTTLKFN</sequence>
<accession>A0ABP7PIZ2</accession>
<gene>
    <name evidence="2" type="ORF">GCM10022407_10640</name>
</gene>
<keyword evidence="1" id="KW-0732">Signal</keyword>
<keyword evidence="3" id="KW-1185">Reference proteome</keyword>
<feature type="signal peptide" evidence="1">
    <location>
        <begin position="1"/>
        <end position="19"/>
    </location>
</feature>